<evidence type="ECO:0000313" key="1">
    <source>
        <dbReference type="EMBL" id="JAH51929.1"/>
    </source>
</evidence>
<organism evidence="1">
    <name type="scientific">Anguilla anguilla</name>
    <name type="common">European freshwater eel</name>
    <name type="synonym">Muraena anguilla</name>
    <dbReference type="NCBI Taxonomy" id="7936"/>
    <lineage>
        <taxon>Eukaryota</taxon>
        <taxon>Metazoa</taxon>
        <taxon>Chordata</taxon>
        <taxon>Craniata</taxon>
        <taxon>Vertebrata</taxon>
        <taxon>Euteleostomi</taxon>
        <taxon>Actinopterygii</taxon>
        <taxon>Neopterygii</taxon>
        <taxon>Teleostei</taxon>
        <taxon>Anguilliformes</taxon>
        <taxon>Anguillidae</taxon>
        <taxon>Anguilla</taxon>
    </lineage>
</organism>
<reference evidence="1" key="1">
    <citation type="submission" date="2014-11" db="EMBL/GenBank/DDBJ databases">
        <authorList>
            <person name="Amaro Gonzalez C."/>
        </authorList>
    </citation>
    <scope>NUCLEOTIDE SEQUENCE</scope>
</reference>
<sequence>MGCRESQHTLDYHCHCFPVSLRRESQLH</sequence>
<protein>
    <submittedName>
        <fullName evidence="1">Uncharacterized protein</fullName>
    </submittedName>
</protein>
<name>A0A0E9TE25_ANGAN</name>
<dbReference type="EMBL" id="GBXM01056648">
    <property type="protein sequence ID" value="JAH51929.1"/>
    <property type="molecule type" value="Transcribed_RNA"/>
</dbReference>
<accession>A0A0E9TE25</accession>
<proteinExistence type="predicted"/>
<reference evidence="1" key="2">
    <citation type="journal article" date="2015" name="Fish Shellfish Immunol.">
        <title>Early steps in the European eel (Anguilla anguilla)-Vibrio vulnificus interaction in the gills: Role of the RtxA13 toxin.</title>
        <authorList>
            <person name="Callol A."/>
            <person name="Pajuelo D."/>
            <person name="Ebbesson L."/>
            <person name="Teles M."/>
            <person name="MacKenzie S."/>
            <person name="Amaro C."/>
        </authorList>
    </citation>
    <scope>NUCLEOTIDE SEQUENCE</scope>
</reference>
<dbReference type="AlphaFoldDB" id="A0A0E9TE25"/>